<dbReference type="Proteomes" id="UP001501005">
    <property type="component" value="Unassembled WGS sequence"/>
</dbReference>
<name>A0ABN1NWR3_9ACTN</name>
<comment type="caution">
    <text evidence="2">The sequence shown here is derived from an EMBL/GenBank/DDBJ whole genome shotgun (WGS) entry which is preliminary data.</text>
</comment>
<protein>
    <submittedName>
        <fullName evidence="2">Uncharacterized protein</fullName>
    </submittedName>
</protein>
<organism evidence="2 3">
    <name type="scientific">Streptomyces thermoalcalitolerans</name>
    <dbReference type="NCBI Taxonomy" id="65605"/>
    <lineage>
        <taxon>Bacteria</taxon>
        <taxon>Bacillati</taxon>
        <taxon>Actinomycetota</taxon>
        <taxon>Actinomycetes</taxon>
        <taxon>Kitasatosporales</taxon>
        <taxon>Streptomycetaceae</taxon>
        <taxon>Streptomyces</taxon>
    </lineage>
</organism>
<reference evidence="2 3" key="1">
    <citation type="journal article" date="2019" name="Int. J. Syst. Evol. Microbiol.">
        <title>The Global Catalogue of Microorganisms (GCM) 10K type strain sequencing project: providing services to taxonomists for standard genome sequencing and annotation.</title>
        <authorList>
            <consortium name="The Broad Institute Genomics Platform"/>
            <consortium name="The Broad Institute Genome Sequencing Center for Infectious Disease"/>
            <person name="Wu L."/>
            <person name="Ma J."/>
        </authorList>
    </citation>
    <scope>NUCLEOTIDE SEQUENCE [LARGE SCALE GENOMIC DNA]</scope>
    <source>
        <strain evidence="2 3">JCM 10673</strain>
    </source>
</reference>
<feature type="compositionally biased region" description="Polar residues" evidence="1">
    <location>
        <begin position="1"/>
        <end position="12"/>
    </location>
</feature>
<accession>A0ABN1NWR3</accession>
<proteinExistence type="predicted"/>
<dbReference type="EMBL" id="BAAAHG010000029">
    <property type="protein sequence ID" value="GAA0917908.1"/>
    <property type="molecule type" value="Genomic_DNA"/>
</dbReference>
<evidence type="ECO:0000256" key="1">
    <source>
        <dbReference type="SAM" id="MobiDB-lite"/>
    </source>
</evidence>
<gene>
    <name evidence="2" type="ORF">GCM10009549_35100</name>
</gene>
<sequence>MRLPTTAITGSSELLPRGTMVRDEGRAGGGVAAGERPGAGVRGALDGFPYG</sequence>
<keyword evidence="3" id="KW-1185">Reference proteome</keyword>
<feature type="compositionally biased region" description="Low complexity" evidence="1">
    <location>
        <begin position="33"/>
        <end position="44"/>
    </location>
</feature>
<evidence type="ECO:0000313" key="3">
    <source>
        <dbReference type="Proteomes" id="UP001501005"/>
    </source>
</evidence>
<feature type="region of interest" description="Disordered" evidence="1">
    <location>
        <begin position="1"/>
        <end position="51"/>
    </location>
</feature>
<evidence type="ECO:0000313" key="2">
    <source>
        <dbReference type="EMBL" id="GAA0917908.1"/>
    </source>
</evidence>